<name>A0A382CL16_9ZZZZ</name>
<protein>
    <submittedName>
        <fullName evidence="1">Uncharacterized protein</fullName>
    </submittedName>
</protein>
<accession>A0A382CL16</accession>
<proteinExistence type="predicted"/>
<evidence type="ECO:0000313" key="1">
    <source>
        <dbReference type="EMBL" id="SVB26482.1"/>
    </source>
</evidence>
<feature type="non-terminal residue" evidence="1">
    <location>
        <position position="24"/>
    </location>
</feature>
<gene>
    <name evidence="1" type="ORF">METZ01_LOCUS179336</name>
</gene>
<dbReference type="EMBL" id="UINC01034911">
    <property type="protein sequence ID" value="SVB26482.1"/>
    <property type="molecule type" value="Genomic_DNA"/>
</dbReference>
<organism evidence="1">
    <name type="scientific">marine metagenome</name>
    <dbReference type="NCBI Taxonomy" id="408172"/>
    <lineage>
        <taxon>unclassified sequences</taxon>
        <taxon>metagenomes</taxon>
        <taxon>ecological metagenomes</taxon>
    </lineage>
</organism>
<reference evidence="1" key="1">
    <citation type="submission" date="2018-05" db="EMBL/GenBank/DDBJ databases">
        <authorList>
            <person name="Lanie J.A."/>
            <person name="Ng W.-L."/>
            <person name="Kazmierczak K.M."/>
            <person name="Andrzejewski T.M."/>
            <person name="Davidsen T.M."/>
            <person name="Wayne K.J."/>
            <person name="Tettelin H."/>
            <person name="Glass J.I."/>
            <person name="Rusch D."/>
            <person name="Podicherti R."/>
            <person name="Tsui H.-C.T."/>
            <person name="Winkler M.E."/>
        </authorList>
    </citation>
    <scope>NUCLEOTIDE SEQUENCE</scope>
</reference>
<dbReference type="AlphaFoldDB" id="A0A382CL16"/>
<sequence length="24" mass="2606">MIILSLVALGLISYSKIPLMSMPD</sequence>